<keyword evidence="2" id="KW-0378">Hydrolase</keyword>
<dbReference type="GO" id="GO:0005737">
    <property type="term" value="C:cytoplasm"/>
    <property type="evidence" value="ECO:0007669"/>
    <property type="project" value="TreeGrafter"/>
</dbReference>
<dbReference type="Pfam" id="PF00294">
    <property type="entry name" value="PfkB"/>
    <property type="match status" value="1"/>
</dbReference>
<dbReference type="Pfam" id="PF04227">
    <property type="entry name" value="Indigoidine_A"/>
    <property type="match status" value="1"/>
</dbReference>
<proteinExistence type="inferred from homology"/>
<evidence type="ECO:0000256" key="3">
    <source>
        <dbReference type="ARBA" id="ARBA00023211"/>
    </source>
</evidence>
<dbReference type="GeneID" id="105424996"/>
<dbReference type="Gene3D" id="3.40.1190.20">
    <property type="match status" value="1"/>
</dbReference>
<evidence type="ECO:0000313" key="8">
    <source>
        <dbReference type="RefSeq" id="XP_011633806.1"/>
    </source>
</evidence>
<dbReference type="Gene3D" id="3.40.1790.10">
    <property type="entry name" value="Indigoidine synthase domain"/>
    <property type="match status" value="1"/>
</dbReference>
<protein>
    <submittedName>
        <fullName evidence="8">Pseudouridine-metabolizing bifunctional protein C1861.05 isoform X1</fullName>
    </submittedName>
</protein>
<dbReference type="GO" id="GO:0006796">
    <property type="term" value="P:phosphate-containing compound metabolic process"/>
    <property type="evidence" value="ECO:0007669"/>
    <property type="project" value="UniProtKB-ARBA"/>
</dbReference>
<feature type="domain" description="Carbohydrate kinase PfkB" evidence="6">
    <location>
        <begin position="364"/>
        <end position="696"/>
    </location>
</feature>
<dbReference type="InterPro" id="IPR007342">
    <property type="entry name" value="PsuG"/>
</dbReference>
<dbReference type="RefSeq" id="XP_011633806.1">
    <property type="nucleotide sequence ID" value="XM_011635504.2"/>
</dbReference>
<dbReference type="SUPFAM" id="SSF110581">
    <property type="entry name" value="Indigoidine synthase A-like"/>
    <property type="match status" value="1"/>
</dbReference>
<keyword evidence="1" id="KW-0479">Metal-binding</keyword>
<reference evidence="8" key="1">
    <citation type="submission" date="2025-08" db="UniProtKB">
        <authorList>
            <consortium name="RefSeq"/>
        </authorList>
    </citation>
    <scope>IDENTIFICATION</scope>
</reference>
<dbReference type="CDD" id="cd01941">
    <property type="entry name" value="YeiC_kinase_like"/>
    <property type="match status" value="1"/>
</dbReference>
<dbReference type="GO" id="GO:0004730">
    <property type="term" value="F:pseudouridylate synthase activity"/>
    <property type="evidence" value="ECO:0007669"/>
    <property type="project" value="InterPro"/>
</dbReference>
<dbReference type="InterPro" id="IPR029056">
    <property type="entry name" value="Ribokinase-like"/>
</dbReference>
<dbReference type="HAMAP" id="MF_01876">
    <property type="entry name" value="PsiMP_glycosidase"/>
    <property type="match status" value="1"/>
</dbReference>
<keyword evidence="4" id="KW-0456">Lyase</keyword>
<sequence length="709" mass="76761">MVCPFLYQSLNMYRVRLSDFVTKSWRSNAPAVHRRSIAIRHSLVYGSDVATARKHGLPIVALESTIITHGMPYPDNLNTALKVEDAVRKQGAVPATIGIINGRIHVGLNREQLETLSKADSARTMKCSRRDISFIVSQGLNGGTTVSGTMLIAHAAGIPIMATGGIGGVHRGAELTFDISADLIELGRTPVAVVCSGVKSILDIGKTLEYLETQGVPVIKIGQTPEFPAFYCSETSDKIKAPCRISNAEEAAGIVKAQGKLGINTGILFAVSIPERYALQPSVMDDAISEALKTADAMRITGKQITPFLLSELNKITRGQSLETNIALIENNAKVAAEIASNLYERSQTGSTTVRSIISKQKPIVIGASVLDTVLQVKEPEINNDGRTHTGRSRRSCGGVGRNVADALLKLGLKNTRLISVVGNDEHGNDILESLGAGAEMVKCISNVDTARFTVILNVNGECHFCISEMESFSAITPKLIKEYQSHLEKASLIVLDANLELDTMRCVLDIAWQANVPGDSWFPRAHVQLVNIFWYEPTDVQKAARLFQVGAQWQDVLHFISPNQNELKVIGRQFNIPVDESMDLAAVRNVAEQLIEYIPVIITTLGAQGVLVTRRASQNVPFYDESGELIANSSVASRLYPAVDGTAETGEMLNVSGCGDCLTAGIIYGIHKDLDEVDCISVALRAAALSLRSFDAVPRTLRDALHQR</sequence>
<accession>A0A6I9VZ88</accession>
<organism evidence="7 8">
    <name type="scientific">Pogonomyrmex barbatus</name>
    <name type="common">red harvester ant</name>
    <dbReference type="NCBI Taxonomy" id="144034"/>
    <lineage>
        <taxon>Eukaryota</taxon>
        <taxon>Metazoa</taxon>
        <taxon>Ecdysozoa</taxon>
        <taxon>Arthropoda</taxon>
        <taxon>Hexapoda</taxon>
        <taxon>Insecta</taxon>
        <taxon>Pterygota</taxon>
        <taxon>Neoptera</taxon>
        <taxon>Endopterygota</taxon>
        <taxon>Hymenoptera</taxon>
        <taxon>Apocrita</taxon>
        <taxon>Aculeata</taxon>
        <taxon>Formicoidea</taxon>
        <taxon>Formicidae</taxon>
        <taxon>Myrmicinae</taxon>
        <taxon>Pogonomyrmex</taxon>
    </lineage>
</organism>
<name>A0A6I9VZ88_9HYME</name>
<evidence type="ECO:0000259" key="6">
    <source>
        <dbReference type="Pfam" id="PF00294"/>
    </source>
</evidence>
<evidence type="ECO:0000313" key="7">
    <source>
        <dbReference type="Proteomes" id="UP000504615"/>
    </source>
</evidence>
<dbReference type="InterPro" id="IPR022830">
    <property type="entry name" value="Indigdn_synthA-like"/>
</dbReference>
<evidence type="ECO:0000256" key="5">
    <source>
        <dbReference type="ARBA" id="ARBA00023295"/>
    </source>
</evidence>
<evidence type="ECO:0000256" key="2">
    <source>
        <dbReference type="ARBA" id="ARBA00022801"/>
    </source>
</evidence>
<dbReference type="InterPro" id="IPR011611">
    <property type="entry name" value="PfkB_dom"/>
</dbReference>
<keyword evidence="3" id="KW-0464">Manganese</keyword>
<evidence type="ECO:0000256" key="1">
    <source>
        <dbReference type="ARBA" id="ARBA00022723"/>
    </source>
</evidence>
<dbReference type="KEGG" id="pbar:105424996"/>
<dbReference type="PANTHER" id="PTHR42909">
    <property type="entry name" value="ZGC:136858"/>
    <property type="match status" value="1"/>
</dbReference>
<dbReference type="AlphaFoldDB" id="A0A6I9VZ88"/>
<dbReference type="GO" id="GO:0016798">
    <property type="term" value="F:hydrolase activity, acting on glycosyl bonds"/>
    <property type="evidence" value="ECO:0007669"/>
    <property type="project" value="UniProtKB-KW"/>
</dbReference>
<dbReference type="GO" id="GO:0046872">
    <property type="term" value="F:metal ion binding"/>
    <property type="evidence" value="ECO:0007669"/>
    <property type="project" value="UniProtKB-KW"/>
</dbReference>
<dbReference type="PANTHER" id="PTHR42909:SF1">
    <property type="entry name" value="CARBOHYDRATE KINASE PFKB DOMAIN-CONTAINING PROTEIN"/>
    <property type="match status" value="1"/>
</dbReference>
<dbReference type="SUPFAM" id="SSF53613">
    <property type="entry name" value="Ribokinase-like"/>
    <property type="match status" value="1"/>
</dbReference>
<evidence type="ECO:0000256" key="4">
    <source>
        <dbReference type="ARBA" id="ARBA00023239"/>
    </source>
</evidence>
<gene>
    <name evidence="8" type="primary">LOC105424996</name>
</gene>
<keyword evidence="5" id="KW-0326">Glycosidase</keyword>
<dbReference type="OrthoDB" id="198885at2759"/>
<dbReference type="Proteomes" id="UP000504615">
    <property type="component" value="Unplaced"/>
</dbReference>
<keyword evidence="7" id="KW-1185">Reference proteome</keyword>